<keyword evidence="6 8" id="KW-0503">Monooxygenase</keyword>
<keyword evidence="10" id="KW-1185">Reference proteome</keyword>
<dbReference type="SUPFAM" id="SSF47240">
    <property type="entry name" value="Ferritin-like"/>
    <property type="match status" value="1"/>
</dbReference>
<proteinExistence type="inferred from homology"/>
<keyword evidence="7 8" id="KW-0472">Membrane</keyword>
<dbReference type="GO" id="GO:0008682">
    <property type="term" value="F:3-demethoxyubiquinol 3-hydroxylase activity"/>
    <property type="evidence" value="ECO:0007669"/>
    <property type="project" value="UniProtKB-EC"/>
</dbReference>
<feature type="binding site" evidence="8">
    <location>
        <position position="150"/>
    </location>
    <ligand>
        <name>Fe cation</name>
        <dbReference type="ChEBI" id="CHEBI:24875"/>
        <label>2</label>
    </ligand>
</feature>
<organism evidence="9 10">
    <name type="scientific">Gnathostoma spinigerum</name>
    <dbReference type="NCBI Taxonomy" id="75299"/>
    <lineage>
        <taxon>Eukaryota</taxon>
        <taxon>Metazoa</taxon>
        <taxon>Ecdysozoa</taxon>
        <taxon>Nematoda</taxon>
        <taxon>Chromadorea</taxon>
        <taxon>Rhabditida</taxon>
        <taxon>Spirurina</taxon>
        <taxon>Gnathostomatomorpha</taxon>
        <taxon>Gnathostomatoidea</taxon>
        <taxon>Gnathostomatidae</taxon>
        <taxon>Gnathostoma</taxon>
    </lineage>
</organism>
<comment type="pathway">
    <text evidence="1 8">Cofactor biosynthesis; ubiquinone biosynthesis.</text>
</comment>
<gene>
    <name evidence="9" type="ORF">AB6A40_001140</name>
</gene>
<comment type="function">
    <text evidence="8">Catalyzes the hydroxylation of 2-polyprenyl-3-methyl-6-methoxy-1,4-benzoquinol (DMQH2) during ubiquinone biosynthesis. Has also a structural role in the COQ enzyme complex, stabilizing other COQ polypeptides. Involved in lifespan determination in a ubiquinone-independent manner.</text>
</comment>
<evidence type="ECO:0000313" key="9">
    <source>
        <dbReference type="EMBL" id="MFH4974431.1"/>
    </source>
</evidence>
<dbReference type="InterPro" id="IPR011566">
    <property type="entry name" value="Ubq_synth_Coq7"/>
</dbReference>
<evidence type="ECO:0000256" key="7">
    <source>
        <dbReference type="ARBA" id="ARBA00023136"/>
    </source>
</evidence>
<evidence type="ECO:0000256" key="2">
    <source>
        <dbReference type="ARBA" id="ARBA00022688"/>
    </source>
</evidence>
<dbReference type="PANTHER" id="PTHR11237">
    <property type="entry name" value="COENZYME Q10 BIOSYNTHESIS PROTEIN 7"/>
    <property type="match status" value="1"/>
</dbReference>
<evidence type="ECO:0000256" key="6">
    <source>
        <dbReference type="ARBA" id="ARBA00023033"/>
    </source>
</evidence>
<feature type="binding site" evidence="8">
    <location>
        <position position="62"/>
    </location>
    <ligand>
        <name>Fe cation</name>
        <dbReference type="ChEBI" id="CHEBI:24875"/>
        <label>2</label>
    </ligand>
</feature>
<keyword evidence="8" id="KW-0999">Mitochondrion inner membrane</keyword>
<dbReference type="CDD" id="cd01042">
    <property type="entry name" value="DMQH"/>
    <property type="match status" value="1"/>
</dbReference>
<sequence length="189" mass="21009">MHRTVPRLLKAATPTSRQNLLDRIIRVDHVGELAADRIYAAQTAIFSGKPIANVVEKMWAEEKEHLHTMERLCARHDVSPSIFVPVFSLAAYALGAVTALAGQEAAMACTVAVEDLIEKHYNDQMKDLIADDPEVHSSLLNDLKRLRDEEVEHHNTGVAHDGLRAPNYEALKLVIQTGCKGAIWLAERM</sequence>
<feature type="binding site" evidence="8">
    <location>
        <position position="153"/>
    </location>
    <ligand>
        <name>Fe cation</name>
        <dbReference type="ChEBI" id="CHEBI:24875"/>
        <label>2</label>
    </ligand>
</feature>
<comment type="subcellular location">
    <subcellularLocation>
        <location evidence="8">Mitochondrion inner membrane</location>
        <topology evidence="8">Peripheral membrane protein</topology>
        <orientation evidence="8">Matrix side</orientation>
    </subcellularLocation>
</comment>
<evidence type="ECO:0000313" key="10">
    <source>
        <dbReference type="Proteomes" id="UP001608902"/>
    </source>
</evidence>
<comment type="similarity">
    <text evidence="8">Belongs to the COQ7 family.</text>
</comment>
<keyword evidence="2 8" id="KW-0831">Ubiquinone biosynthesis</keyword>
<dbReference type="GO" id="GO:0006744">
    <property type="term" value="P:ubiquinone biosynthetic process"/>
    <property type="evidence" value="ECO:0007669"/>
    <property type="project" value="UniProtKB-UniRule"/>
</dbReference>
<dbReference type="GO" id="GO:0016709">
    <property type="term" value="F:oxidoreductase activity, acting on paired donors, with incorporation or reduction of molecular oxygen, NAD(P)H as one donor, and incorporation of one atom of oxygen"/>
    <property type="evidence" value="ECO:0007669"/>
    <property type="project" value="UniProtKB-UniRule"/>
</dbReference>
<dbReference type="HAMAP" id="MF_01658">
    <property type="entry name" value="COQ7"/>
    <property type="match status" value="1"/>
</dbReference>
<comment type="cofactor">
    <cofactor evidence="8">
        <name>Fe cation</name>
        <dbReference type="ChEBI" id="CHEBI:24875"/>
    </cofactor>
    <text evidence="8">Binds 2 iron ions per subunit.</text>
</comment>
<dbReference type="GO" id="GO:0031314">
    <property type="term" value="C:extrinsic component of mitochondrial inner membrane"/>
    <property type="evidence" value="ECO:0007669"/>
    <property type="project" value="UniProtKB-UniRule"/>
</dbReference>
<dbReference type="Pfam" id="PF03232">
    <property type="entry name" value="COQ7"/>
    <property type="match status" value="1"/>
</dbReference>
<dbReference type="InterPro" id="IPR009078">
    <property type="entry name" value="Ferritin-like_SF"/>
</dbReference>
<dbReference type="EMBL" id="JBGFUD010000384">
    <property type="protein sequence ID" value="MFH4974431.1"/>
    <property type="molecule type" value="Genomic_DNA"/>
</dbReference>
<comment type="catalytic activity">
    <reaction evidence="8">
        <text>a 5-methoxy-2-methyl-3-(all-trans-polyprenyl)benzene-1,4-diol + AH2 + O2 = a 3-demethylubiquinol + A + H2O</text>
        <dbReference type="Rhea" id="RHEA:50908"/>
        <dbReference type="Rhea" id="RHEA-COMP:10859"/>
        <dbReference type="Rhea" id="RHEA-COMP:10914"/>
        <dbReference type="ChEBI" id="CHEBI:13193"/>
        <dbReference type="ChEBI" id="CHEBI:15377"/>
        <dbReference type="ChEBI" id="CHEBI:15379"/>
        <dbReference type="ChEBI" id="CHEBI:17499"/>
        <dbReference type="ChEBI" id="CHEBI:84167"/>
        <dbReference type="ChEBI" id="CHEBI:84422"/>
        <dbReference type="EC" id="1.14.99.60"/>
    </reaction>
</comment>
<feature type="binding site" evidence="8">
    <location>
        <position position="150"/>
    </location>
    <ligand>
        <name>Fe cation</name>
        <dbReference type="ChEBI" id="CHEBI:24875"/>
        <label>1</label>
    </ligand>
</feature>
<dbReference type="GO" id="GO:0046872">
    <property type="term" value="F:metal ion binding"/>
    <property type="evidence" value="ECO:0007669"/>
    <property type="project" value="UniProtKB-KW"/>
</dbReference>
<keyword evidence="8" id="KW-0496">Mitochondrion</keyword>
<evidence type="ECO:0000256" key="8">
    <source>
        <dbReference type="HAMAP-Rule" id="MF_03194"/>
    </source>
</evidence>
<comment type="caution">
    <text evidence="9">The sequence shown here is derived from an EMBL/GenBank/DDBJ whole genome shotgun (WGS) entry which is preliminary data.</text>
</comment>
<dbReference type="AlphaFoldDB" id="A0ABD6E5P7"/>
<keyword evidence="3 8" id="KW-0479">Metal-binding</keyword>
<evidence type="ECO:0000256" key="3">
    <source>
        <dbReference type="ARBA" id="ARBA00022723"/>
    </source>
</evidence>
<evidence type="ECO:0000256" key="4">
    <source>
        <dbReference type="ARBA" id="ARBA00023002"/>
    </source>
</evidence>
<dbReference type="Proteomes" id="UP001608902">
    <property type="component" value="Unassembled WGS sequence"/>
</dbReference>
<protein>
    <recommendedName>
        <fullName evidence="8">5-demethoxyubiquinone hydroxylase, mitochondrial</fullName>
        <shortName evidence="8">DMQ hydroxylase</shortName>
        <ecNumber evidence="8">1.14.99.60</ecNumber>
    </recommendedName>
    <alternativeName>
        <fullName evidence="8">Ubiquinone biosynthesis monooxygenase COQ7</fullName>
    </alternativeName>
</protein>
<keyword evidence="4 8" id="KW-0560">Oxidoreductase</keyword>
<feature type="binding site" evidence="8">
    <location>
        <position position="32"/>
    </location>
    <ligand>
        <name>Fe cation</name>
        <dbReference type="ChEBI" id="CHEBI:24875"/>
        <label>1</label>
    </ligand>
</feature>
<accession>A0ABD6E5P7</accession>
<evidence type="ECO:0000256" key="1">
    <source>
        <dbReference type="ARBA" id="ARBA00004749"/>
    </source>
</evidence>
<feature type="binding site" evidence="8">
    <location>
        <position position="65"/>
    </location>
    <ligand>
        <name>Fe cation</name>
        <dbReference type="ChEBI" id="CHEBI:24875"/>
        <label>1</label>
    </ligand>
</feature>
<comment type="subunit">
    <text evidence="8">Component of a multi-subunit COQ enzyme complex.</text>
</comment>
<feature type="binding site" evidence="8">
    <location>
        <position position="114"/>
    </location>
    <ligand>
        <name>Fe cation</name>
        <dbReference type="ChEBI" id="CHEBI:24875"/>
        <label>2</label>
    </ligand>
</feature>
<dbReference type="PANTHER" id="PTHR11237:SF4">
    <property type="entry name" value="5-DEMETHOXYUBIQUINONE HYDROXYLASE, MITOCHONDRIAL"/>
    <property type="match status" value="1"/>
</dbReference>
<feature type="binding site" evidence="8">
    <location>
        <position position="62"/>
    </location>
    <ligand>
        <name>Fe cation</name>
        <dbReference type="ChEBI" id="CHEBI:24875"/>
        <label>1</label>
    </ligand>
</feature>
<reference evidence="9 10" key="1">
    <citation type="submission" date="2024-08" db="EMBL/GenBank/DDBJ databases">
        <title>Gnathostoma spinigerum genome.</title>
        <authorList>
            <person name="Gonzalez-Bertolin B."/>
            <person name="Monzon S."/>
            <person name="Zaballos A."/>
            <person name="Jimenez P."/>
            <person name="Dekumyoy P."/>
            <person name="Varona S."/>
            <person name="Cuesta I."/>
            <person name="Sumanam S."/>
            <person name="Adisakwattana P."/>
            <person name="Gasser R.B."/>
            <person name="Hernandez-Gonzalez A."/>
            <person name="Young N.D."/>
            <person name="Perteguer M.J."/>
        </authorList>
    </citation>
    <scope>NUCLEOTIDE SEQUENCE [LARGE SCALE GENOMIC DNA]</scope>
    <source>
        <strain evidence="9">AL3</strain>
        <tissue evidence="9">Liver</tissue>
    </source>
</reference>
<dbReference type="EC" id="1.14.99.60" evidence="8"/>
<keyword evidence="5 8" id="KW-0408">Iron</keyword>
<evidence type="ECO:0000256" key="5">
    <source>
        <dbReference type="ARBA" id="ARBA00023004"/>
    </source>
</evidence>
<name>A0ABD6E5P7_9BILA</name>